<feature type="compositionally biased region" description="Acidic residues" evidence="1">
    <location>
        <begin position="237"/>
        <end position="247"/>
    </location>
</feature>
<dbReference type="Proteomes" id="UP001146793">
    <property type="component" value="Unassembled WGS sequence"/>
</dbReference>
<feature type="compositionally biased region" description="Basic and acidic residues" evidence="1">
    <location>
        <begin position="259"/>
        <end position="269"/>
    </location>
</feature>
<protein>
    <recommendedName>
        <fullName evidence="4">Monopolin complex subunit Csm1/Pcs1 C-terminal domain-containing protein</fullName>
    </recommendedName>
</protein>
<dbReference type="AlphaFoldDB" id="A0AAV7YPR6"/>
<evidence type="ECO:0000313" key="3">
    <source>
        <dbReference type="Proteomes" id="UP001146793"/>
    </source>
</evidence>
<dbReference type="EMBL" id="JANTQA010000051">
    <property type="protein sequence ID" value="KAJ3429932.1"/>
    <property type="molecule type" value="Genomic_DNA"/>
</dbReference>
<evidence type="ECO:0000313" key="2">
    <source>
        <dbReference type="EMBL" id="KAJ3429932.1"/>
    </source>
</evidence>
<evidence type="ECO:0008006" key="4">
    <source>
        <dbReference type="Google" id="ProtNLM"/>
    </source>
</evidence>
<feature type="compositionally biased region" description="Low complexity" evidence="1">
    <location>
        <begin position="66"/>
        <end position="75"/>
    </location>
</feature>
<gene>
    <name evidence="2" type="ORF">M0812_22932</name>
</gene>
<comment type="caution">
    <text evidence="2">The sequence shown here is derived from an EMBL/GenBank/DDBJ whole genome shotgun (WGS) entry which is preliminary data.</text>
</comment>
<sequence>MNSTLKNRQVTGYSQFCEGLDFEVLSPNNRKRSHTEMFTLKKQGKSLPKGSKKKEESKENSHPTKKNQQNTNVSQKQKKNKQNKKKTRKSLFISDITNSQYDLKHRVEERYLKKLESKENKNSTIKLGSNENKQKRDYKNQKIRNSTFLVKTKKANKDESKNKKKSKTKGESESESETETETESEMTISNTDKEDSEDYRLFELSSEFDIFQNENSDSSRVESLKFAKQPKSKNDSGEEGDEEDEGDFLNIIDNNENEIESKVEEQDQEKGEEEEIGIEKEKKKKQEKKKEEENFESNQIFKTEQIFEEFKKSIIQQQQIQQIELDKLEKENKKLKTLLKKEEVKNKQKNQINSQNVLLEKTNKKLNLKLKKIEREFNELTERLNKDPNKQKNVKKNYKTGNINLELNSQIQGLNNKIKELNTDKKKLQQQITNLIEKEKLQMTKKTAQALETEFRINSFQQMLSGVKVQSISKNTFLCQCAQKNTKRKIVFEVKTDQDDLDNDILYEPTDICLGESKKPFPEFLTIPIFFSPNHCPLFLSKLIKNVFEENEKEDENDHVSQKEKK</sequence>
<organism evidence="2 3">
    <name type="scientific">Anaeramoeba flamelloides</name>
    <dbReference type="NCBI Taxonomy" id="1746091"/>
    <lineage>
        <taxon>Eukaryota</taxon>
        <taxon>Metamonada</taxon>
        <taxon>Anaeramoebidae</taxon>
        <taxon>Anaeramoeba</taxon>
    </lineage>
</organism>
<name>A0AAV7YPR6_9EUKA</name>
<reference evidence="2" key="1">
    <citation type="submission" date="2022-08" db="EMBL/GenBank/DDBJ databases">
        <title>Novel sulphate-reducing endosymbionts in the free-living metamonad Anaeramoeba.</title>
        <authorList>
            <person name="Jerlstrom-Hultqvist J."/>
            <person name="Cepicka I."/>
            <person name="Gallot-Lavallee L."/>
            <person name="Salas-Leiva D."/>
            <person name="Curtis B.A."/>
            <person name="Zahonova K."/>
            <person name="Pipaliya S."/>
            <person name="Dacks J."/>
            <person name="Roger A.J."/>
        </authorList>
    </citation>
    <scope>NUCLEOTIDE SEQUENCE</scope>
    <source>
        <strain evidence="2">Busselton2</strain>
    </source>
</reference>
<proteinExistence type="predicted"/>
<evidence type="ECO:0000256" key="1">
    <source>
        <dbReference type="SAM" id="MobiDB-lite"/>
    </source>
</evidence>
<feature type="compositionally biased region" description="Polar residues" evidence="1">
    <location>
        <begin position="122"/>
        <end position="131"/>
    </location>
</feature>
<feature type="region of interest" description="Disordered" evidence="1">
    <location>
        <begin position="24"/>
        <end position="295"/>
    </location>
</feature>
<feature type="compositionally biased region" description="Basic residues" evidence="1">
    <location>
        <begin position="76"/>
        <end position="89"/>
    </location>
</feature>
<feature type="compositionally biased region" description="Acidic residues" evidence="1">
    <location>
        <begin position="173"/>
        <end position="184"/>
    </location>
</feature>
<feature type="compositionally biased region" description="Basic and acidic residues" evidence="1">
    <location>
        <begin position="102"/>
        <end position="121"/>
    </location>
</feature>
<accession>A0AAV7YPR6</accession>
<feature type="compositionally biased region" description="Basic and acidic residues" evidence="1">
    <location>
        <begin position="53"/>
        <end position="62"/>
    </location>
</feature>